<keyword evidence="15 22" id="KW-0067">ATP-binding</keyword>
<keyword evidence="9" id="KW-0808">Transferase</keyword>
<evidence type="ECO:0000313" key="27">
    <source>
        <dbReference type="RefSeq" id="XP_021801915.1"/>
    </source>
</evidence>
<protein>
    <recommendedName>
        <fullName evidence="4">non-specific serine/threonine protein kinase</fullName>
        <ecNumber evidence="4">2.7.11.1</ecNumber>
    </recommendedName>
</protein>
<evidence type="ECO:0000256" key="7">
    <source>
        <dbReference type="ARBA" id="ARBA00022553"/>
    </source>
</evidence>
<dbReference type="Pfam" id="PF07714">
    <property type="entry name" value="PK_Tyr_Ser-Thr"/>
    <property type="match status" value="1"/>
</dbReference>
<feature type="signal peptide" evidence="24">
    <location>
        <begin position="1"/>
        <end position="32"/>
    </location>
</feature>
<dbReference type="InterPro" id="IPR051809">
    <property type="entry name" value="Plant_receptor-like_S/T_kinase"/>
</dbReference>
<proteinExistence type="inferred from homology"/>
<evidence type="ECO:0000256" key="19">
    <source>
        <dbReference type="ARBA" id="ARBA00023180"/>
    </source>
</evidence>
<dbReference type="Pfam" id="PF08263">
    <property type="entry name" value="LRRNT_2"/>
    <property type="match status" value="1"/>
</dbReference>
<evidence type="ECO:0000259" key="25">
    <source>
        <dbReference type="PROSITE" id="PS50011"/>
    </source>
</evidence>
<keyword evidence="17 23" id="KW-0472">Membrane</keyword>
<dbReference type="SMART" id="SM00369">
    <property type="entry name" value="LRR_TYP"/>
    <property type="match status" value="8"/>
</dbReference>
<evidence type="ECO:0000313" key="26">
    <source>
        <dbReference type="Proteomes" id="UP000515124"/>
    </source>
</evidence>
<evidence type="ECO:0000256" key="4">
    <source>
        <dbReference type="ARBA" id="ARBA00012513"/>
    </source>
</evidence>
<dbReference type="SUPFAM" id="SSF52058">
    <property type="entry name" value="L domain-like"/>
    <property type="match status" value="2"/>
</dbReference>
<dbReference type="FunFam" id="3.80.10.10:FF:000288">
    <property type="entry name" value="LRR receptor-like serine/threonine-protein kinase EFR"/>
    <property type="match status" value="1"/>
</dbReference>
<evidence type="ECO:0000256" key="2">
    <source>
        <dbReference type="ARBA" id="ARBA00008684"/>
    </source>
</evidence>
<evidence type="ECO:0000256" key="9">
    <source>
        <dbReference type="ARBA" id="ARBA00022679"/>
    </source>
</evidence>
<dbReference type="InterPro" id="IPR001611">
    <property type="entry name" value="Leu-rich_rpt"/>
</dbReference>
<dbReference type="GO" id="GO:0004674">
    <property type="term" value="F:protein serine/threonine kinase activity"/>
    <property type="evidence" value="ECO:0007669"/>
    <property type="project" value="UniProtKB-KW"/>
</dbReference>
<dbReference type="Proteomes" id="UP000515124">
    <property type="component" value="Unplaced"/>
</dbReference>
<sequence>MEQSQSTTHGRLILFTFLHGLILLCMSTPLESATLSSGNTFGSETDRLALLDLKKRITQDPLHVMSSWNDSIHFCSWVGVTCNPSTKRVLILNLSSHKLAGSIPPSIGNLTHLTGINLRNNSFHGEIPQEMGRLRSLQALKLSQNSLGGKIPTNISHCTQLRVLNIISNHIIGSIPSQLSSLLNLKILGFSGNNLTGAIPGWIGNFSSLHDLYLSWNNFRGSIPVELGRLTSLEELILGSNNLSGIVPSSIYNISSIYCFGVAANQLHGELPPNLGINLPKLEKFYVGGNNFTGIIPASLYNSSNLRILDMVQNHLTGTIPAEYLGSLRSLVRLKFSWNRLGSGKTGDLNFLNFLANCTSLEILGLDTNHFGGELPRSIANLSTQLRILTLGQNLIHGSIHDGIGNLVSLNDLGMDNNYFSGSIPDVIGKLPKLQELYLNNNKFSGPIPSSLGNLTSLILLYMENNKFEGSIPPSFGSYQSLLDLDLSNNNITGAIPRELFRVSSLSISLDISQNSLTGSLPSEVSELVNLVELDVSGNKLSGEIPTTLGNCIMLVHLHLEGNEFEGTIPQSLKSLRSLEYLDISRNNLSSQIPEFLCKFPFLHYLNLSYNDFEGELPKEGIFSNASGLSVIGNNRLCGGLPILLLNACFQKESHSSQRLLAPKVVILITCALAFIIAMSCFIVARSKVNKSRGGPVASHSYKGWKSISYLELVQSTGSFSIDNLIGSGSFGSVYKGVLPTDGRVVAVKVLNLQQRGASKSFIDECKALRSIRHRNLVKIITACSSIDTQGNDFKGLVFEFMENGSLDSWLHPRDDEQSQSKRLSLIQRLNIAIDIASALEYLHHHCETTIVHCDLKPSNVLLGEDMVAHVGDFGLAKFLLEASENSSQSHTISAALKGSIGYIPPEYGMGDQVSIMGDIYSFGILLLEMFIGKRPTDDMFTEGLSIHQFTAMAMPDHAMDIVYPSLLMERDDADGDDERYNNDIRVRPITINEDGSPIQLQATRLEECLVSVMQIGLSCSAISPSERMQMGVVIKKMKATKDSYLSLRRRRRSVG</sequence>
<evidence type="ECO:0000256" key="21">
    <source>
        <dbReference type="ARBA" id="ARBA00048679"/>
    </source>
</evidence>
<keyword evidence="8" id="KW-0433">Leucine-rich repeat</keyword>
<dbReference type="Gene3D" id="3.30.200.20">
    <property type="entry name" value="Phosphorylase Kinase, domain 1"/>
    <property type="match status" value="1"/>
</dbReference>
<keyword evidence="18" id="KW-0675">Receptor</keyword>
<comment type="subcellular location">
    <subcellularLocation>
        <location evidence="1">Cell membrane</location>
        <topology evidence="1">Single-pass type I membrane protein</topology>
    </subcellularLocation>
</comment>
<evidence type="ECO:0000256" key="11">
    <source>
        <dbReference type="ARBA" id="ARBA00022729"/>
    </source>
</evidence>
<feature type="domain" description="Protein kinase" evidence="25">
    <location>
        <begin position="720"/>
        <end position="1046"/>
    </location>
</feature>
<keyword evidence="6" id="KW-0723">Serine/threonine-protein kinase</keyword>
<dbReference type="GeneID" id="110746022"/>
<feature type="chain" id="PRO_5028297416" description="non-specific serine/threonine protein kinase" evidence="24">
    <location>
        <begin position="33"/>
        <end position="1056"/>
    </location>
</feature>
<dbReference type="PROSITE" id="PS00107">
    <property type="entry name" value="PROTEIN_KINASE_ATP"/>
    <property type="match status" value="1"/>
</dbReference>
<comment type="catalytic activity">
    <reaction evidence="20">
        <text>L-threonyl-[protein] + ATP = O-phospho-L-threonyl-[protein] + ADP + H(+)</text>
        <dbReference type="Rhea" id="RHEA:46608"/>
        <dbReference type="Rhea" id="RHEA-COMP:11060"/>
        <dbReference type="Rhea" id="RHEA-COMP:11605"/>
        <dbReference type="ChEBI" id="CHEBI:15378"/>
        <dbReference type="ChEBI" id="CHEBI:30013"/>
        <dbReference type="ChEBI" id="CHEBI:30616"/>
        <dbReference type="ChEBI" id="CHEBI:61977"/>
        <dbReference type="ChEBI" id="CHEBI:456216"/>
        <dbReference type="EC" id="2.7.11.1"/>
    </reaction>
</comment>
<dbReference type="PANTHER" id="PTHR27008">
    <property type="entry name" value="OS04G0122200 PROTEIN"/>
    <property type="match status" value="1"/>
</dbReference>
<keyword evidence="13 22" id="KW-0547">Nucleotide-binding</keyword>
<dbReference type="InterPro" id="IPR055414">
    <property type="entry name" value="LRR_R13L4/SHOC2-like"/>
</dbReference>
<keyword evidence="7" id="KW-0597">Phosphoprotein</keyword>
<evidence type="ECO:0000256" key="6">
    <source>
        <dbReference type="ARBA" id="ARBA00022527"/>
    </source>
</evidence>
<evidence type="ECO:0000256" key="24">
    <source>
        <dbReference type="SAM" id="SignalP"/>
    </source>
</evidence>
<keyword evidence="19" id="KW-0325">Glycoprotein</keyword>
<comment type="catalytic activity">
    <reaction evidence="21">
        <text>L-seryl-[protein] + ATP = O-phospho-L-seryl-[protein] + ADP + H(+)</text>
        <dbReference type="Rhea" id="RHEA:17989"/>
        <dbReference type="Rhea" id="RHEA-COMP:9863"/>
        <dbReference type="Rhea" id="RHEA-COMP:11604"/>
        <dbReference type="ChEBI" id="CHEBI:15378"/>
        <dbReference type="ChEBI" id="CHEBI:29999"/>
        <dbReference type="ChEBI" id="CHEBI:30616"/>
        <dbReference type="ChEBI" id="CHEBI:83421"/>
        <dbReference type="ChEBI" id="CHEBI:456216"/>
        <dbReference type="EC" id="2.7.11.1"/>
    </reaction>
</comment>
<dbReference type="InterPro" id="IPR032675">
    <property type="entry name" value="LRR_dom_sf"/>
</dbReference>
<dbReference type="AlphaFoldDB" id="A0A6P5RAG1"/>
<dbReference type="EC" id="2.7.11.1" evidence="4"/>
<feature type="transmembrane region" description="Helical" evidence="23">
    <location>
        <begin position="665"/>
        <end position="685"/>
    </location>
</feature>
<keyword evidence="26" id="KW-1185">Reference proteome</keyword>
<dbReference type="GO" id="GO:0005524">
    <property type="term" value="F:ATP binding"/>
    <property type="evidence" value="ECO:0007669"/>
    <property type="project" value="UniProtKB-UniRule"/>
</dbReference>
<accession>A0A6P5RAG1</accession>
<gene>
    <name evidence="27" type="primary">LOC110746022</name>
</gene>
<name>A0A6P5RAG1_PRUAV</name>
<dbReference type="Gene3D" id="3.80.10.10">
    <property type="entry name" value="Ribonuclease Inhibitor"/>
    <property type="match status" value="4"/>
</dbReference>
<evidence type="ECO:0000256" key="16">
    <source>
        <dbReference type="ARBA" id="ARBA00022989"/>
    </source>
</evidence>
<dbReference type="Pfam" id="PF23598">
    <property type="entry name" value="LRR_14"/>
    <property type="match status" value="1"/>
</dbReference>
<dbReference type="Gene3D" id="1.10.510.10">
    <property type="entry name" value="Transferase(Phosphotransferase) domain 1"/>
    <property type="match status" value="1"/>
</dbReference>
<keyword evidence="16 23" id="KW-1133">Transmembrane helix</keyword>
<comment type="similarity">
    <text evidence="2">Belongs to the protein kinase superfamily. Ser/Thr protein kinase family.</text>
</comment>
<dbReference type="InterPro" id="IPR013210">
    <property type="entry name" value="LRR_N_plant-typ"/>
</dbReference>
<keyword evidence="5" id="KW-1003">Cell membrane</keyword>
<dbReference type="PANTHER" id="PTHR27008:SF499">
    <property type="entry name" value="OS06G0581500 PROTEIN"/>
    <property type="match status" value="1"/>
</dbReference>
<dbReference type="InterPro" id="IPR008271">
    <property type="entry name" value="Ser/Thr_kinase_AS"/>
</dbReference>
<keyword evidence="10 23" id="KW-0812">Transmembrane</keyword>
<evidence type="ECO:0000256" key="15">
    <source>
        <dbReference type="ARBA" id="ARBA00022840"/>
    </source>
</evidence>
<dbReference type="PRINTS" id="PR00019">
    <property type="entry name" value="LEURICHRPT"/>
</dbReference>
<evidence type="ECO:0000256" key="10">
    <source>
        <dbReference type="ARBA" id="ARBA00022692"/>
    </source>
</evidence>
<evidence type="ECO:0000256" key="17">
    <source>
        <dbReference type="ARBA" id="ARBA00023136"/>
    </source>
</evidence>
<dbReference type="FunFam" id="1.10.510.10:FF:000358">
    <property type="entry name" value="Putative leucine-rich repeat receptor-like serine/threonine-protein kinase"/>
    <property type="match status" value="1"/>
</dbReference>
<evidence type="ECO:0000256" key="14">
    <source>
        <dbReference type="ARBA" id="ARBA00022777"/>
    </source>
</evidence>
<dbReference type="InterPro" id="IPR003591">
    <property type="entry name" value="Leu-rich_rpt_typical-subtyp"/>
</dbReference>
<evidence type="ECO:0000256" key="5">
    <source>
        <dbReference type="ARBA" id="ARBA00022475"/>
    </source>
</evidence>
<keyword evidence="12" id="KW-0677">Repeat</keyword>
<evidence type="ECO:0000256" key="8">
    <source>
        <dbReference type="ARBA" id="ARBA00022614"/>
    </source>
</evidence>
<evidence type="ECO:0000256" key="18">
    <source>
        <dbReference type="ARBA" id="ARBA00023170"/>
    </source>
</evidence>
<evidence type="ECO:0000256" key="13">
    <source>
        <dbReference type="ARBA" id="ARBA00022741"/>
    </source>
</evidence>
<dbReference type="PROSITE" id="PS00108">
    <property type="entry name" value="PROTEIN_KINASE_ST"/>
    <property type="match status" value="1"/>
</dbReference>
<dbReference type="FunFam" id="3.80.10.10:FF:000275">
    <property type="entry name" value="Leucine-rich repeat receptor-like protein kinase"/>
    <property type="match status" value="1"/>
</dbReference>
<evidence type="ECO:0000256" key="20">
    <source>
        <dbReference type="ARBA" id="ARBA00047899"/>
    </source>
</evidence>
<dbReference type="PROSITE" id="PS50011">
    <property type="entry name" value="PROTEIN_KINASE_DOM"/>
    <property type="match status" value="1"/>
</dbReference>
<comment type="similarity">
    <text evidence="3">Belongs to the RLP family.</text>
</comment>
<evidence type="ECO:0000256" key="12">
    <source>
        <dbReference type="ARBA" id="ARBA00022737"/>
    </source>
</evidence>
<dbReference type="FunFam" id="3.80.10.10:FF:001158">
    <property type="entry name" value="Leucine-rich repeat protein kinase family protein"/>
    <property type="match status" value="1"/>
</dbReference>
<keyword evidence="14" id="KW-0418">Kinase</keyword>
<dbReference type="SUPFAM" id="SSF56112">
    <property type="entry name" value="Protein kinase-like (PK-like)"/>
    <property type="match status" value="1"/>
</dbReference>
<organism evidence="26 27">
    <name type="scientific">Prunus avium</name>
    <name type="common">Cherry</name>
    <name type="synonym">Cerasus avium</name>
    <dbReference type="NCBI Taxonomy" id="42229"/>
    <lineage>
        <taxon>Eukaryota</taxon>
        <taxon>Viridiplantae</taxon>
        <taxon>Streptophyta</taxon>
        <taxon>Embryophyta</taxon>
        <taxon>Tracheophyta</taxon>
        <taxon>Spermatophyta</taxon>
        <taxon>Magnoliopsida</taxon>
        <taxon>eudicotyledons</taxon>
        <taxon>Gunneridae</taxon>
        <taxon>Pentapetalae</taxon>
        <taxon>rosids</taxon>
        <taxon>fabids</taxon>
        <taxon>Rosales</taxon>
        <taxon>Rosaceae</taxon>
        <taxon>Amygdaloideae</taxon>
        <taxon>Amygdaleae</taxon>
        <taxon>Prunus</taxon>
    </lineage>
</organism>
<dbReference type="RefSeq" id="XP_021801915.1">
    <property type="nucleotide sequence ID" value="XM_021946223.1"/>
</dbReference>
<dbReference type="KEGG" id="pavi:110746022"/>
<dbReference type="InterPro" id="IPR011009">
    <property type="entry name" value="Kinase-like_dom_sf"/>
</dbReference>
<reference evidence="27" key="1">
    <citation type="submission" date="2025-08" db="UniProtKB">
        <authorList>
            <consortium name="RefSeq"/>
        </authorList>
    </citation>
    <scope>IDENTIFICATION</scope>
</reference>
<evidence type="ECO:0000256" key="23">
    <source>
        <dbReference type="SAM" id="Phobius"/>
    </source>
</evidence>
<evidence type="ECO:0000256" key="1">
    <source>
        <dbReference type="ARBA" id="ARBA00004251"/>
    </source>
</evidence>
<evidence type="ECO:0000256" key="22">
    <source>
        <dbReference type="PROSITE-ProRule" id="PRU10141"/>
    </source>
</evidence>
<dbReference type="InterPro" id="IPR017441">
    <property type="entry name" value="Protein_kinase_ATP_BS"/>
</dbReference>
<evidence type="ECO:0000256" key="3">
    <source>
        <dbReference type="ARBA" id="ARBA00009592"/>
    </source>
</evidence>
<dbReference type="FunFam" id="3.30.200.20:FF:000432">
    <property type="entry name" value="LRR receptor-like serine/threonine-protein kinase EFR"/>
    <property type="match status" value="1"/>
</dbReference>
<dbReference type="Pfam" id="PF00560">
    <property type="entry name" value="LRR_1"/>
    <property type="match status" value="4"/>
</dbReference>
<dbReference type="SMART" id="SM00220">
    <property type="entry name" value="S_TKc"/>
    <property type="match status" value="1"/>
</dbReference>
<dbReference type="InterPro" id="IPR001245">
    <property type="entry name" value="Ser-Thr/Tyr_kinase_cat_dom"/>
</dbReference>
<keyword evidence="11 24" id="KW-0732">Signal</keyword>
<dbReference type="GO" id="GO:0005886">
    <property type="term" value="C:plasma membrane"/>
    <property type="evidence" value="ECO:0007669"/>
    <property type="project" value="UniProtKB-SubCell"/>
</dbReference>
<dbReference type="InterPro" id="IPR000719">
    <property type="entry name" value="Prot_kinase_dom"/>
</dbReference>
<feature type="binding site" evidence="22">
    <location>
        <position position="749"/>
    </location>
    <ligand>
        <name>ATP</name>
        <dbReference type="ChEBI" id="CHEBI:30616"/>
    </ligand>
</feature>